<organism evidence="1 2">
    <name type="scientific">Acer saccharum</name>
    <name type="common">Sugar maple</name>
    <dbReference type="NCBI Taxonomy" id="4024"/>
    <lineage>
        <taxon>Eukaryota</taxon>
        <taxon>Viridiplantae</taxon>
        <taxon>Streptophyta</taxon>
        <taxon>Embryophyta</taxon>
        <taxon>Tracheophyta</taxon>
        <taxon>Spermatophyta</taxon>
        <taxon>Magnoliopsida</taxon>
        <taxon>eudicotyledons</taxon>
        <taxon>Gunneridae</taxon>
        <taxon>Pentapetalae</taxon>
        <taxon>rosids</taxon>
        <taxon>malvids</taxon>
        <taxon>Sapindales</taxon>
        <taxon>Sapindaceae</taxon>
        <taxon>Hippocastanoideae</taxon>
        <taxon>Acereae</taxon>
        <taxon>Acer</taxon>
    </lineage>
</organism>
<comment type="caution">
    <text evidence="1">The sequence shown here is derived from an EMBL/GenBank/DDBJ whole genome shotgun (WGS) entry which is preliminary data.</text>
</comment>
<accession>A0AA39S6T3</accession>
<name>A0AA39S6T3_ACESA</name>
<evidence type="ECO:0000313" key="2">
    <source>
        <dbReference type="Proteomes" id="UP001168877"/>
    </source>
</evidence>
<dbReference type="Proteomes" id="UP001168877">
    <property type="component" value="Unassembled WGS sequence"/>
</dbReference>
<reference evidence="1" key="2">
    <citation type="submission" date="2023-06" db="EMBL/GenBank/DDBJ databases">
        <authorList>
            <person name="Swenson N.G."/>
            <person name="Wegrzyn J.L."/>
            <person name="Mcevoy S.L."/>
        </authorList>
    </citation>
    <scope>NUCLEOTIDE SEQUENCE</scope>
    <source>
        <strain evidence="1">NS2018</strain>
        <tissue evidence="1">Leaf</tissue>
    </source>
</reference>
<sequence length="81" mass="9221">MIPSISTNSYTNNGLRNATMCSNESPMKLAMILIGQICSRPCACRQALHNNLRLWASMGRYIQRWLGREFKLVILVLETGY</sequence>
<evidence type="ECO:0000313" key="1">
    <source>
        <dbReference type="EMBL" id="KAK0583875.1"/>
    </source>
</evidence>
<reference evidence="1" key="1">
    <citation type="journal article" date="2022" name="Plant J.">
        <title>Strategies of tolerance reflected in two North American maple genomes.</title>
        <authorList>
            <person name="McEvoy S.L."/>
            <person name="Sezen U.U."/>
            <person name="Trouern-Trend A."/>
            <person name="McMahon S.M."/>
            <person name="Schaberg P.G."/>
            <person name="Yang J."/>
            <person name="Wegrzyn J.L."/>
            <person name="Swenson N.G."/>
        </authorList>
    </citation>
    <scope>NUCLEOTIDE SEQUENCE</scope>
    <source>
        <strain evidence="1">NS2018</strain>
    </source>
</reference>
<gene>
    <name evidence="1" type="ORF">LWI29_004372</name>
</gene>
<dbReference type="AlphaFoldDB" id="A0AA39S6T3"/>
<dbReference type="EMBL" id="JAUESC010000383">
    <property type="protein sequence ID" value="KAK0583875.1"/>
    <property type="molecule type" value="Genomic_DNA"/>
</dbReference>
<protein>
    <submittedName>
        <fullName evidence="1">Uncharacterized protein</fullName>
    </submittedName>
</protein>
<keyword evidence="2" id="KW-1185">Reference proteome</keyword>
<proteinExistence type="predicted"/>